<dbReference type="Pfam" id="PF11396">
    <property type="entry name" value="PepSY_like"/>
    <property type="match status" value="1"/>
</dbReference>
<protein>
    <submittedName>
        <fullName evidence="3">PepSY-like domain-containing protein</fullName>
    </submittedName>
</protein>
<dbReference type="PROSITE" id="PS51257">
    <property type="entry name" value="PROKAR_LIPOPROTEIN"/>
    <property type="match status" value="1"/>
</dbReference>
<dbReference type="RefSeq" id="WP_286651170.1">
    <property type="nucleotide sequence ID" value="NZ_JACAGK010000021.1"/>
</dbReference>
<feature type="compositionally biased region" description="Basic and acidic residues" evidence="1">
    <location>
        <begin position="66"/>
        <end position="86"/>
    </location>
</feature>
<name>A0ABT7NMK6_9SPHI</name>
<feature type="region of interest" description="Disordered" evidence="1">
    <location>
        <begin position="22"/>
        <end position="86"/>
    </location>
</feature>
<keyword evidence="4" id="KW-1185">Reference proteome</keyword>
<dbReference type="Proteomes" id="UP001170954">
    <property type="component" value="Unassembled WGS sequence"/>
</dbReference>
<feature type="compositionally biased region" description="Low complexity" evidence="1">
    <location>
        <begin position="30"/>
        <end position="48"/>
    </location>
</feature>
<comment type="caution">
    <text evidence="3">The sequence shown here is derived from an EMBL/GenBank/DDBJ whole genome shotgun (WGS) entry which is preliminary data.</text>
</comment>
<gene>
    <name evidence="3" type="ORF">HX018_08870</name>
</gene>
<accession>A0ABT7NMK6</accession>
<evidence type="ECO:0000313" key="4">
    <source>
        <dbReference type="Proteomes" id="UP001170954"/>
    </source>
</evidence>
<dbReference type="InterPro" id="IPR021533">
    <property type="entry name" value="PepSY-like"/>
</dbReference>
<evidence type="ECO:0000256" key="1">
    <source>
        <dbReference type="SAM" id="MobiDB-lite"/>
    </source>
</evidence>
<reference evidence="3" key="1">
    <citation type="submission" date="2020-06" db="EMBL/GenBank/DDBJ databases">
        <authorList>
            <person name="Dong N."/>
        </authorList>
    </citation>
    <scope>NUCLEOTIDE SEQUENCE</scope>
    <source>
        <strain evidence="3">R1692</strain>
    </source>
</reference>
<proteinExistence type="predicted"/>
<feature type="domain" description="Putative beta-lactamase-inhibitor-like PepSY-like" evidence="2">
    <location>
        <begin position="81"/>
        <end position="160"/>
    </location>
</feature>
<dbReference type="Gene3D" id="3.40.1420.30">
    <property type="match status" value="1"/>
</dbReference>
<evidence type="ECO:0000313" key="3">
    <source>
        <dbReference type="EMBL" id="MDM1048346.1"/>
    </source>
</evidence>
<organism evidence="3 4">
    <name type="scientific">Sphingobacterium hotanense</name>
    <dbReference type="NCBI Taxonomy" id="649196"/>
    <lineage>
        <taxon>Bacteria</taxon>
        <taxon>Pseudomonadati</taxon>
        <taxon>Bacteroidota</taxon>
        <taxon>Sphingobacteriia</taxon>
        <taxon>Sphingobacteriales</taxon>
        <taxon>Sphingobacteriaceae</taxon>
        <taxon>Sphingobacterium</taxon>
    </lineage>
</organism>
<dbReference type="SUPFAM" id="SSF160574">
    <property type="entry name" value="BT0923-like"/>
    <property type="match status" value="1"/>
</dbReference>
<reference evidence="3" key="2">
    <citation type="journal article" date="2022" name="Sci. Total Environ.">
        <title>Prevalence, transmission, and molecular epidemiology of tet(X)-positive bacteria among humans, animals, and environmental niches in China: An epidemiological, and genomic-based study.</title>
        <authorList>
            <person name="Dong N."/>
            <person name="Zeng Y."/>
            <person name="Cai C."/>
            <person name="Sun C."/>
            <person name="Lu J."/>
            <person name="Liu C."/>
            <person name="Zhou H."/>
            <person name="Sun Q."/>
            <person name="Shu L."/>
            <person name="Wang H."/>
            <person name="Wang Y."/>
            <person name="Wang S."/>
            <person name="Wu C."/>
            <person name="Chan E.W."/>
            <person name="Chen G."/>
            <person name="Shen Z."/>
            <person name="Chen S."/>
            <person name="Zhang R."/>
        </authorList>
    </citation>
    <scope>NUCLEOTIDE SEQUENCE</scope>
    <source>
        <strain evidence="3">R1692</strain>
    </source>
</reference>
<sequence>MKKLLILGIPFLMFSCNQDNKQGQNTNNMPTTEPLPSSASSSTPAGLPEGAKSFIATHFPEAGITKTEDKMSPSKDGTMHEAKLSEGTEVDFDKDGNWTEISTEGMVAIPLAVLPQAIQDHLNANFNGLAVQSADKEPTGYELELANETELFYDLNGKFIRQGR</sequence>
<dbReference type="EMBL" id="JACAGK010000021">
    <property type="protein sequence ID" value="MDM1048346.1"/>
    <property type="molecule type" value="Genomic_DNA"/>
</dbReference>
<evidence type="ECO:0000259" key="2">
    <source>
        <dbReference type="Pfam" id="PF11396"/>
    </source>
</evidence>